<proteinExistence type="predicted"/>
<dbReference type="GO" id="GO:0016567">
    <property type="term" value="P:protein ubiquitination"/>
    <property type="evidence" value="ECO:0007669"/>
    <property type="project" value="TreeGrafter"/>
</dbReference>
<evidence type="ECO:0000313" key="8">
    <source>
        <dbReference type="EMBL" id="OWK00189.1"/>
    </source>
</evidence>
<dbReference type="EMBL" id="MKHE01000033">
    <property type="protein sequence ID" value="OWK00189.1"/>
    <property type="molecule type" value="Genomic_DNA"/>
</dbReference>
<comment type="caution">
    <text evidence="6">Lacks conserved residue(s) required for the propagation of feature annotation.</text>
</comment>
<reference evidence="8 9" key="1">
    <citation type="journal article" date="2018" name="Mol. Genet. Genomics">
        <title>The red deer Cervus elaphus genome CerEla1.0: sequencing, annotating, genes, and chromosomes.</title>
        <authorList>
            <person name="Bana N.A."/>
            <person name="Nyiri A."/>
            <person name="Nagy J."/>
            <person name="Frank K."/>
            <person name="Nagy T."/>
            <person name="Steger V."/>
            <person name="Schiller M."/>
            <person name="Lakatos P."/>
            <person name="Sugar L."/>
            <person name="Horn P."/>
            <person name="Barta E."/>
            <person name="Orosz L."/>
        </authorList>
    </citation>
    <scope>NUCLEOTIDE SEQUENCE [LARGE SCALE GENOMIC DNA]</scope>
    <source>
        <strain evidence="8">Hungarian</strain>
    </source>
</reference>
<keyword evidence="5 6" id="KW-0833">Ubl conjugation pathway</keyword>
<dbReference type="SMART" id="SM00119">
    <property type="entry name" value="HECTc"/>
    <property type="match status" value="1"/>
</dbReference>
<dbReference type="EC" id="2.3.2.26" evidence="3"/>
<evidence type="ECO:0000313" key="9">
    <source>
        <dbReference type="Proteomes" id="UP000242450"/>
    </source>
</evidence>
<evidence type="ECO:0000256" key="3">
    <source>
        <dbReference type="ARBA" id="ARBA00012485"/>
    </source>
</evidence>
<evidence type="ECO:0000256" key="5">
    <source>
        <dbReference type="ARBA" id="ARBA00022786"/>
    </source>
</evidence>
<evidence type="ECO:0000259" key="7">
    <source>
        <dbReference type="PROSITE" id="PS50237"/>
    </source>
</evidence>
<dbReference type="GO" id="GO:0005737">
    <property type="term" value="C:cytoplasm"/>
    <property type="evidence" value="ECO:0007669"/>
    <property type="project" value="TreeGrafter"/>
</dbReference>
<feature type="non-terminal residue" evidence="8">
    <location>
        <position position="1"/>
    </location>
</feature>
<dbReference type="OrthoDB" id="5987976at2759"/>
<comment type="catalytic activity">
    <reaction evidence="1">
        <text>S-ubiquitinyl-[E2 ubiquitin-conjugating enzyme]-L-cysteine + [acceptor protein]-L-lysine = [E2 ubiquitin-conjugating enzyme]-L-cysteine + N(6)-ubiquitinyl-[acceptor protein]-L-lysine.</text>
        <dbReference type="EC" id="2.3.2.26"/>
    </reaction>
</comment>
<keyword evidence="4" id="KW-0808">Transferase</keyword>
<dbReference type="AlphaFoldDB" id="A0A212C2F5"/>
<evidence type="ECO:0000256" key="6">
    <source>
        <dbReference type="PROSITE-ProRule" id="PRU00104"/>
    </source>
</evidence>
<feature type="domain" description="HECT" evidence="7">
    <location>
        <begin position="46"/>
        <end position="169"/>
    </location>
</feature>
<organism evidence="8 9">
    <name type="scientific">Cervus elaphus hippelaphus</name>
    <name type="common">European red deer</name>
    <dbReference type="NCBI Taxonomy" id="46360"/>
    <lineage>
        <taxon>Eukaryota</taxon>
        <taxon>Metazoa</taxon>
        <taxon>Chordata</taxon>
        <taxon>Craniata</taxon>
        <taxon>Vertebrata</taxon>
        <taxon>Euteleostomi</taxon>
        <taxon>Mammalia</taxon>
        <taxon>Eutheria</taxon>
        <taxon>Laurasiatheria</taxon>
        <taxon>Artiodactyla</taxon>
        <taxon>Ruminantia</taxon>
        <taxon>Pecora</taxon>
        <taxon>Cervidae</taxon>
        <taxon>Cervinae</taxon>
        <taxon>Cervus</taxon>
    </lineage>
</organism>
<dbReference type="GO" id="GO:0048814">
    <property type="term" value="P:regulation of dendrite morphogenesis"/>
    <property type="evidence" value="ECO:0007669"/>
    <property type="project" value="TreeGrafter"/>
</dbReference>
<evidence type="ECO:0000256" key="1">
    <source>
        <dbReference type="ARBA" id="ARBA00000885"/>
    </source>
</evidence>
<protein>
    <recommendedName>
        <fullName evidence="3">HECT-type E3 ubiquitin transferase</fullName>
        <ecNumber evidence="3">2.3.2.26</ecNumber>
    </recommendedName>
</protein>
<dbReference type="Pfam" id="PF00632">
    <property type="entry name" value="HECT"/>
    <property type="match status" value="1"/>
</dbReference>
<dbReference type="GO" id="GO:0061630">
    <property type="term" value="F:ubiquitin protein ligase activity"/>
    <property type="evidence" value="ECO:0007669"/>
    <property type="project" value="UniProtKB-EC"/>
</dbReference>
<dbReference type="FunFam" id="3.30.2160.10:FF:000005">
    <property type="entry name" value="E3 ubiquitin-protein ligase HECW2 isoform X1"/>
    <property type="match status" value="1"/>
</dbReference>
<name>A0A212C2F5_CEREH</name>
<dbReference type="PANTHER" id="PTHR11254">
    <property type="entry name" value="HECT DOMAIN UBIQUITIN-PROTEIN LIGASE"/>
    <property type="match status" value="1"/>
</dbReference>
<comment type="pathway">
    <text evidence="2">Protein modification; protein ubiquitination.</text>
</comment>
<keyword evidence="9" id="KW-1185">Reference proteome</keyword>
<dbReference type="InterPro" id="IPR035983">
    <property type="entry name" value="Hect_E3_ubiquitin_ligase"/>
</dbReference>
<sequence length="169" mass="20272">SHEPGRQFILEKLRWLELEGILERKQNHLETAPRYVNHLLLFLHRFRFSGRILGLALIHQYLLDAFFTRPFYKALLRILCDLSDLEYLDEEFHQSLQWMKDNDIHDILDLTFTVNEEVFGQITERELKPGGANIPVTEKNKKEYIERMVKWRIERGVVQQTESLVRGFY</sequence>
<dbReference type="PANTHER" id="PTHR11254:SF127">
    <property type="entry name" value="E3 UBIQUITIN-PROTEIN LIGASE HECW2"/>
    <property type="match status" value="1"/>
</dbReference>
<evidence type="ECO:0000256" key="2">
    <source>
        <dbReference type="ARBA" id="ARBA00004906"/>
    </source>
</evidence>
<dbReference type="PROSITE" id="PS50237">
    <property type="entry name" value="HECT"/>
    <property type="match status" value="1"/>
</dbReference>
<dbReference type="InterPro" id="IPR050409">
    <property type="entry name" value="E3_ubiq-protein_ligase"/>
</dbReference>
<evidence type="ECO:0000256" key="4">
    <source>
        <dbReference type="ARBA" id="ARBA00022679"/>
    </source>
</evidence>
<comment type="caution">
    <text evidence="8">The sequence shown here is derived from an EMBL/GenBank/DDBJ whole genome shotgun (WGS) entry which is preliminary data.</text>
</comment>
<dbReference type="InterPro" id="IPR000569">
    <property type="entry name" value="HECT_dom"/>
</dbReference>
<dbReference type="Proteomes" id="UP000242450">
    <property type="component" value="Chromosome 33"/>
</dbReference>
<gene>
    <name evidence="8" type="ORF">Celaphus_00015989</name>
</gene>
<dbReference type="SUPFAM" id="SSF56204">
    <property type="entry name" value="Hect, E3 ligase catalytic domain"/>
    <property type="match status" value="1"/>
</dbReference>
<dbReference type="Gene3D" id="3.30.2160.10">
    <property type="entry name" value="Hect, E3 ligase catalytic domain"/>
    <property type="match status" value="1"/>
</dbReference>
<accession>A0A212C2F5</accession>
<feature type="non-terminal residue" evidence="8">
    <location>
        <position position="169"/>
    </location>
</feature>
<dbReference type="GO" id="GO:0006511">
    <property type="term" value="P:ubiquitin-dependent protein catabolic process"/>
    <property type="evidence" value="ECO:0007669"/>
    <property type="project" value="TreeGrafter"/>
</dbReference>